<dbReference type="Gene3D" id="2.120.10.30">
    <property type="entry name" value="TolB, C-terminal domain"/>
    <property type="match status" value="1"/>
</dbReference>
<dbReference type="VEuPathDB" id="CryptoDB:Vbra_2672"/>
<feature type="domain" description="Apple" evidence="2">
    <location>
        <begin position="453"/>
        <end position="497"/>
    </location>
</feature>
<dbReference type="InterPro" id="IPR003609">
    <property type="entry name" value="Pan_app"/>
</dbReference>
<organism evidence="3 4">
    <name type="scientific">Vitrella brassicaformis (strain CCMP3155)</name>
    <dbReference type="NCBI Taxonomy" id="1169540"/>
    <lineage>
        <taxon>Eukaryota</taxon>
        <taxon>Sar</taxon>
        <taxon>Alveolata</taxon>
        <taxon>Colpodellida</taxon>
        <taxon>Vitrellaceae</taxon>
        <taxon>Vitrella</taxon>
    </lineage>
</organism>
<protein>
    <recommendedName>
        <fullName evidence="2">Apple domain-containing protein</fullName>
    </recommendedName>
</protein>
<dbReference type="PhylomeDB" id="A0A0G4GAX4"/>
<sequence length="566" mass="62478">MNGMHFDNEGNLYVNAGSQTNAGWPESHLTGGLLKIEVHNPNLSRKIEYVYHKTREPVENPNQVEGDRYDLADGMTGISIWATGLRNNYDSTYSTKGETYIIMNGPNQPLGPFVNGEPRGTGCTAADFDTWDEIPQYNVRNPLYLPKPYTVPNGEQPKECQPVIGPAFSGPDRIFRSFEGAHHGHPNPARARNAGDEKQWYHHVLRPDIEYTPGWEIPSSTTGVTEYRGTCFGGKLRDDILVSRWRDAVYFLDLPDNENADETVEVLTSDTGGQNLDIMYGPACSIVLISFLKDELTIITPDEASLDKFEADEAAMGDPVLYDILPWRGPARYDVPFTLGGRRFTSNGREPVRVSVGGVEAEVAAYDDTRIEGVMGEGQKNDKPAGKLLDIRVIFSDHSQALLPAAFMFLEAPTGRQKEEGRQKKDGKYDEKGDEDRDETVRCFIEENLDYAPGADLEVATHGYPSYLDCADWCAATEECNYWVHVGLGDDGMCFLKSDREPVVGKAPKAGDGWKIMAGNKSCGHAAGADVNSGKKPLGKSKRPRPLQGLQGFCKSWPILCAKLPG</sequence>
<accession>A0A0G4GAX4</accession>
<dbReference type="InParanoid" id="A0A0G4GAX4"/>
<name>A0A0G4GAX4_VITBC</name>
<dbReference type="EMBL" id="CDMY01000608">
    <property type="protein sequence ID" value="CEM25960.1"/>
    <property type="molecule type" value="Genomic_DNA"/>
</dbReference>
<dbReference type="AlphaFoldDB" id="A0A0G4GAX4"/>
<dbReference type="Gene3D" id="3.50.4.10">
    <property type="entry name" value="Hepatocyte Growth Factor"/>
    <property type="match status" value="1"/>
</dbReference>
<gene>
    <name evidence="3" type="ORF">Vbra_2672</name>
</gene>
<feature type="region of interest" description="Disordered" evidence="1">
    <location>
        <begin position="414"/>
        <end position="437"/>
    </location>
</feature>
<reference evidence="3 4" key="1">
    <citation type="submission" date="2014-11" db="EMBL/GenBank/DDBJ databases">
        <authorList>
            <person name="Zhu J."/>
            <person name="Qi W."/>
            <person name="Song R."/>
        </authorList>
    </citation>
    <scope>NUCLEOTIDE SEQUENCE [LARGE SCALE GENOMIC DNA]</scope>
</reference>
<keyword evidence="4" id="KW-1185">Reference proteome</keyword>
<proteinExistence type="predicted"/>
<feature type="compositionally biased region" description="Basic and acidic residues" evidence="1">
    <location>
        <begin position="416"/>
        <end position="437"/>
    </location>
</feature>
<dbReference type="InterPro" id="IPR011042">
    <property type="entry name" value="6-blade_b-propeller_TolB-like"/>
</dbReference>
<evidence type="ECO:0000256" key="1">
    <source>
        <dbReference type="SAM" id="MobiDB-lite"/>
    </source>
</evidence>
<dbReference type="Pfam" id="PF14295">
    <property type="entry name" value="PAN_4"/>
    <property type="match status" value="1"/>
</dbReference>
<dbReference type="OrthoDB" id="45365at2759"/>
<evidence type="ECO:0000259" key="2">
    <source>
        <dbReference type="Pfam" id="PF14295"/>
    </source>
</evidence>
<evidence type="ECO:0000313" key="4">
    <source>
        <dbReference type="Proteomes" id="UP000041254"/>
    </source>
</evidence>
<dbReference type="Proteomes" id="UP000041254">
    <property type="component" value="Unassembled WGS sequence"/>
</dbReference>
<dbReference type="OMA" id="ESEHECY"/>
<evidence type="ECO:0000313" key="3">
    <source>
        <dbReference type="EMBL" id="CEM25960.1"/>
    </source>
</evidence>